<dbReference type="InterPro" id="IPR036986">
    <property type="entry name" value="S4_RNA-bd_sf"/>
</dbReference>
<dbReference type="Pfam" id="PF01479">
    <property type="entry name" value="S4"/>
    <property type="match status" value="1"/>
</dbReference>
<dbReference type="InterPro" id="IPR002942">
    <property type="entry name" value="S4_RNA-bd"/>
</dbReference>
<sequence length="102" mass="11022">MVPGAIRMDKWLWQARFFKSRSLSASLVEKGAVRLNGQPVTRPAQCVKPGDVLTFAQGSRIRLIRVLAPGDRRGPAPEAQGLYADLDAVERDAGPGVAVPIE</sequence>
<reference evidence="3 4" key="1">
    <citation type="submission" date="2018-11" db="EMBL/GenBank/DDBJ databases">
        <title>Gemmobacter sp. nov., YIM 102744-1 draft genome.</title>
        <authorList>
            <person name="Li G."/>
            <person name="Jiang Y."/>
        </authorList>
    </citation>
    <scope>NUCLEOTIDE SEQUENCE [LARGE SCALE GENOMIC DNA]</scope>
    <source>
        <strain evidence="3 4">YIM 102744-1</strain>
    </source>
</reference>
<comment type="caution">
    <text evidence="3">The sequence shown here is derived from an EMBL/GenBank/DDBJ whole genome shotgun (WGS) entry which is preliminary data.</text>
</comment>
<keyword evidence="4" id="KW-1185">Reference proteome</keyword>
<dbReference type="RefSeq" id="WP_124964556.1">
    <property type="nucleotide sequence ID" value="NZ_RRAZ01000010.1"/>
</dbReference>
<dbReference type="PROSITE" id="PS50889">
    <property type="entry name" value="S4"/>
    <property type="match status" value="1"/>
</dbReference>
<evidence type="ECO:0000256" key="1">
    <source>
        <dbReference type="PROSITE-ProRule" id="PRU00182"/>
    </source>
</evidence>
<dbReference type="AlphaFoldDB" id="A0A3P3DMP8"/>
<dbReference type="CDD" id="cd00165">
    <property type="entry name" value="S4"/>
    <property type="match status" value="1"/>
</dbReference>
<dbReference type="SUPFAM" id="SSF55174">
    <property type="entry name" value="Alpha-L RNA-binding motif"/>
    <property type="match status" value="1"/>
</dbReference>
<evidence type="ECO:0000313" key="4">
    <source>
        <dbReference type="Proteomes" id="UP000282125"/>
    </source>
</evidence>
<feature type="domain" description="RNA-binding S4" evidence="2">
    <location>
        <begin position="6"/>
        <end position="68"/>
    </location>
</feature>
<protein>
    <submittedName>
        <fullName evidence="3">RNA-binding S4 domain-containing protein</fullName>
    </submittedName>
</protein>
<dbReference type="GO" id="GO:0003723">
    <property type="term" value="F:RNA binding"/>
    <property type="evidence" value="ECO:0007669"/>
    <property type="project" value="UniProtKB-KW"/>
</dbReference>
<gene>
    <name evidence="3" type="ORF">EG244_08385</name>
</gene>
<name>A0A3P3DMP8_9RHOB</name>
<dbReference type="Gene3D" id="3.10.290.10">
    <property type="entry name" value="RNA-binding S4 domain"/>
    <property type="match status" value="1"/>
</dbReference>
<proteinExistence type="predicted"/>
<dbReference type="OrthoDB" id="9797176at2"/>
<organism evidence="3 4">
    <name type="scientific">Falsigemmobacter faecalis</name>
    <dbReference type="NCBI Taxonomy" id="2488730"/>
    <lineage>
        <taxon>Bacteria</taxon>
        <taxon>Pseudomonadati</taxon>
        <taxon>Pseudomonadota</taxon>
        <taxon>Alphaproteobacteria</taxon>
        <taxon>Rhodobacterales</taxon>
        <taxon>Paracoccaceae</taxon>
        <taxon>Falsigemmobacter</taxon>
    </lineage>
</organism>
<dbReference type="SMART" id="SM00363">
    <property type="entry name" value="S4"/>
    <property type="match status" value="1"/>
</dbReference>
<dbReference type="EMBL" id="RRAZ01000010">
    <property type="protein sequence ID" value="RRH75493.1"/>
    <property type="molecule type" value="Genomic_DNA"/>
</dbReference>
<evidence type="ECO:0000259" key="2">
    <source>
        <dbReference type="SMART" id="SM00363"/>
    </source>
</evidence>
<accession>A0A3P3DMP8</accession>
<evidence type="ECO:0000313" key="3">
    <source>
        <dbReference type="EMBL" id="RRH75493.1"/>
    </source>
</evidence>
<dbReference type="Proteomes" id="UP000282125">
    <property type="component" value="Unassembled WGS sequence"/>
</dbReference>
<keyword evidence="1" id="KW-0694">RNA-binding</keyword>